<accession>A0A090LQ67</accession>
<dbReference type="RefSeq" id="XP_024509508.1">
    <property type="nucleotide sequence ID" value="XM_024643886.1"/>
</dbReference>
<keyword evidence="3" id="KW-1185">Reference proteome</keyword>
<feature type="transmembrane region" description="Helical" evidence="1">
    <location>
        <begin position="86"/>
        <end position="104"/>
    </location>
</feature>
<name>A0A090LQ67_STRRB</name>
<evidence type="ECO:0000313" key="4">
    <source>
        <dbReference type="WBParaSite" id="SRAE_2000494200.1"/>
    </source>
</evidence>
<reference evidence="4" key="2">
    <citation type="submission" date="2020-12" db="UniProtKB">
        <authorList>
            <consortium name="WormBaseParasite"/>
        </authorList>
    </citation>
    <scope>IDENTIFICATION</scope>
</reference>
<sequence length="326" mass="37767">MIIQRLTFIESCIGVGLNLLVFVMFSYNNSTKKDNYFLFLKWTRLIDVLIPFTSGVMTNGFSLTPMNGSASDTVCFWLKSPMLCNYMIISSLIVVLANNILRKLSYMFRYNIFVLKKSTFYCSKFEKYFTILGLIIMPIIFLSYTHTFPLKPDEYEKYYNNIDKVLQKIPNTSYIISLYNPKISLNNSIVIFFSIGCIYLGITIAIMIFWYAIPLEKQLKSCKKNGFNETNKKIIKAIFYLRISIILPVFCSLLPTFFVYIYSMLTKDTLANGLSLGFYLPLIYQTYSIINPIVIMFQGQLLKIKNNNKVTSVKKINIFLINKLGM</sequence>
<feature type="transmembrane region" description="Helical" evidence="1">
    <location>
        <begin position="125"/>
        <end position="144"/>
    </location>
</feature>
<evidence type="ECO:0000313" key="2">
    <source>
        <dbReference type="EMBL" id="CEF70309.1"/>
    </source>
</evidence>
<gene>
    <name evidence="2 4 5" type="ORF">SRAE_2000494200</name>
</gene>
<dbReference type="EMBL" id="LN609529">
    <property type="protein sequence ID" value="CEF70309.1"/>
    <property type="molecule type" value="Genomic_DNA"/>
</dbReference>
<reference evidence="2 3" key="1">
    <citation type="submission" date="2014-09" db="EMBL/GenBank/DDBJ databases">
        <authorList>
            <person name="Martin A.A."/>
        </authorList>
    </citation>
    <scope>NUCLEOTIDE SEQUENCE</scope>
    <source>
        <strain evidence="3">ED321</strain>
        <strain evidence="2">ED321 Heterogonic</strain>
    </source>
</reference>
<protein>
    <submittedName>
        <fullName evidence="2 4">Uncharacterized protein</fullName>
    </submittedName>
</protein>
<feature type="transmembrane region" description="Helical" evidence="1">
    <location>
        <begin position="189"/>
        <end position="213"/>
    </location>
</feature>
<keyword evidence="1" id="KW-0472">Membrane</keyword>
<keyword evidence="1" id="KW-1133">Transmembrane helix</keyword>
<dbReference type="CTD" id="36382682"/>
<dbReference type="Proteomes" id="UP000035682">
    <property type="component" value="Unplaced"/>
</dbReference>
<organism evidence="2">
    <name type="scientific">Strongyloides ratti</name>
    <name type="common">Parasitic roundworm</name>
    <dbReference type="NCBI Taxonomy" id="34506"/>
    <lineage>
        <taxon>Eukaryota</taxon>
        <taxon>Metazoa</taxon>
        <taxon>Ecdysozoa</taxon>
        <taxon>Nematoda</taxon>
        <taxon>Chromadorea</taxon>
        <taxon>Rhabditida</taxon>
        <taxon>Tylenchina</taxon>
        <taxon>Panagrolaimomorpha</taxon>
        <taxon>Strongyloidoidea</taxon>
        <taxon>Strongyloididae</taxon>
        <taxon>Strongyloides</taxon>
    </lineage>
</organism>
<feature type="transmembrane region" description="Helical" evidence="1">
    <location>
        <begin position="48"/>
        <end position="66"/>
    </location>
</feature>
<evidence type="ECO:0000313" key="3">
    <source>
        <dbReference type="Proteomes" id="UP000035682"/>
    </source>
</evidence>
<dbReference type="GeneID" id="36382682"/>
<dbReference type="WBParaSite" id="SRAE_2000494200.1">
    <property type="protein sequence ID" value="SRAE_2000494200.1"/>
    <property type="gene ID" value="WBGene00265189"/>
</dbReference>
<keyword evidence="1" id="KW-0812">Transmembrane</keyword>
<feature type="transmembrane region" description="Helical" evidence="1">
    <location>
        <begin position="234"/>
        <end position="262"/>
    </location>
</feature>
<feature type="transmembrane region" description="Helical" evidence="1">
    <location>
        <begin position="6"/>
        <end position="27"/>
    </location>
</feature>
<evidence type="ECO:0000313" key="5">
    <source>
        <dbReference type="WormBase" id="SRAE_2000494200"/>
    </source>
</evidence>
<evidence type="ECO:0000256" key="1">
    <source>
        <dbReference type="SAM" id="Phobius"/>
    </source>
</evidence>
<dbReference type="AlphaFoldDB" id="A0A090LQ67"/>
<feature type="transmembrane region" description="Helical" evidence="1">
    <location>
        <begin position="282"/>
        <end position="302"/>
    </location>
</feature>
<dbReference type="WormBase" id="SRAE_2000494200">
    <property type="protein sequence ID" value="SRP07458"/>
    <property type="gene ID" value="WBGene00265189"/>
</dbReference>
<proteinExistence type="predicted"/>